<dbReference type="InterPro" id="IPR045748">
    <property type="entry name" value="DcaP"/>
</dbReference>
<keyword evidence="1" id="KW-0732">Signal</keyword>
<feature type="chain" id="PRO_5029657701" evidence="1">
    <location>
        <begin position="24"/>
        <end position="419"/>
    </location>
</feature>
<comment type="caution">
    <text evidence="2">The sequence shown here is derived from an EMBL/GenBank/DDBJ whole genome shotgun (WGS) entry which is preliminary data.</text>
</comment>
<dbReference type="RefSeq" id="WP_176065326.1">
    <property type="nucleotide sequence ID" value="NZ_BJTG01000005.1"/>
</dbReference>
<dbReference type="EMBL" id="BJTG01000005">
    <property type="protein sequence ID" value="GEJ57592.1"/>
    <property type="molecule type" value="Genomic_DNA"/>
</dbReference>
<evidence type="ECO:0000313" key="2">
    <source>
        <dbReference type="EMBL" id="GEJ57592.1"/>
    </source>
</evidence>
<name>A0A7I9VMG3_9BACT</name>
<reference evidence="3" key="1">
    <citation type="journal article" date="2020" name="Appl. Environ. Microbiol.">
        <title>Diazotrophic Anaeromyxobacter Isolates from Soils.</title>
        <authorList>
            <person name="Masuda Y."/>
            <person name="Yamanaka H."/>
            <person name="Xu Z.X."/>
            <person name="Shiratori Y."/>
            <person name="Aono T."/>
            <person name="Amachi S."/>
            <person name="Senoo K."/>
            <person name="Itoh H."/>
        </authorList>
    </citation>
    <scope>NUCLEOTIDE SEQUENCE [LARGE SCALE GENOMIC DNA]</scope>
    <source>
        <strain evidence="3">R267</strain>
    </source>
</reference>
<feature type="signal peptide" evidence="1">
    <location>
        <begin position="1"/>
        <end position="23"/>
    </location>
</feature>
<evidence type="ECO:0000313" key="3">
    <source>
        <dbReference type="Proteomes" id="UP000503640"/>
    </source>
</evidence>
<dbReference type="Proteomes" id="UP000503640">
    <property type="component" value="Unassembled WGS sequence"/>
</dbReference>
<accession>A0A7I9VMG3</accession>
<organism evidence="2 3">
    <name type="scientific">Anaeromyxobacter diazotrophicus</name>
    <dbReference type="NCBI Taxonomy" id="2590199"/>
    <lineage>
        <taxon>Bacteria</taxon>
        <taxon>Pseudomonadati</taxon>
        <taxon>Myxococcota</taxon>
        <taxon>Myxococcia</taxon>
        <taxon>Myxococcales</taxon>
        <taxon>Cystobacterineae</taxon>
        <taxon>Anaeromyxobacteraceae</taxon>
        <taxon>Anaeromyxobacter</taxon>
    </lineage>
</organism>
<dbReference type="Pfam" id="PF19577">
    <property type="entry name" value="DcaP"/>
    <property type="match status" value="1"/>
</dbReference>
<proteinExistence type="predicted"/>
<dbReference type="AlphaFoldDB" id="A0A7I9VMG3"/>
<protein>
    <submittedName>
        <fullName evidence="2">Porin</fullName>
    </submittedName>
</protein>
<evidence type="ECO:0000256" key="1">
    <source>
        <dbReference type="SAM" id="SignalP"/>
    </source>
</evidence>
<keyword evidence="3" id="KW-1185">Reference proteome</keyword>
<dbReference type="SUPFAM" id="SSF56935">
    <property type="entry name" value="Porins"/>
    <property type="match status" value="1"/>
</dbReference>
<sequence>MTLKRIATLCLVVGMALPFAARADDAPGVFKIPGTDSTIKFYGYVQLDTTYDFAGRDPNVEGNDWAVHIANVPLENSAEYRQKKNQMYMTARTSRFGIETSTPTKIGAVGVKLEGDFNASNLESGQSFTNSVLFRLRHAYGTVAGASGTFLVGQTWSNFLDLASYPDTVDFNGPGSIALIRQPQIRYTLPIGPASLAVAVENAPGTDGDDFGNLGGGNGSRVSTIPDFTANLGFSGAWGSASIRGVTRNVKVVDNAAAPTKTLSKQGYGGAASAALKLGGDTLVVHGVYGSGLGRYIFNVGLSVGPNGMLVGANDLTAVEAAAYHVGYTHVWTPAVRSNLVWSQTFIMNPTIGGVDAFDNTVNHRMDQLFVNSFWTFAKNAEFGLEYGWGQRKTFNVGAGGEQTGTQSRITGTFHYNFF</sequence>
<gene>
    <name evidence="2" type="ORF">AMYX_23330</name>
</gene>